<evidence type="ECO:0000313" key="2">
    <source>
        <dbReference type="EMBL" id="ADD18676.1"/>
    </source>
</evidence>
<sequence>MGGGPGFWPQFLGGGPGVFFFLFLGPCLGFCRGPPPGFGNLLFVEIFFKGKRLGRGN</sequence>
<name>D3TLU8_GLOMM</name>
<organism evidence="2">
    <name type="scientific">Glossina morsitans morsitans</name>
    <name type="common">Savannah tsetse fly</name>
    <dbReference type="NCBI Taxonomy" id="37546"/>
    <lineage>
        <taxon>Eukaryota</taxon>
        <taxon>Metazoa</taxon>
        <taxon>Ecdysozoa</taxon>
        <taxon>Arthropoda</taxon>
        <taxon>Hexapoda</taxon>
        <taxon>Insecta</taxon>
        <taxon>Pterygota</taxon>
        <taxon>Neoptera</taxon>
        <taxon>Endopterygota</taxon>
        <taxon>Diptera</taxon>
        <taxon>Brachycera</taxon>
        <taxon>Muscomorpha</taxon>
        <taxon>Hippoboscoidea</taxon>
        <taxon>Glossinidae</taxon>
        <taxon>Glossina</taxon>
    </lineage>
</organism>
<evidence type="ECO:0000256" key="1">
    <source>
        <dbReference type="SAM" id="Phobius"/>
    </source>
</evidence>
<feature type="transmembrane region" description="Helical" evidence="1">
    <location>
        <begin position="12"/>
        <end position="31"/>
    </location>
</feature>
<protein>
    <submittedName>
        <fullName evidence="2">Putative salivary secreted peptide</fullName>
    </submittedName>
</protein>
<keyword evidence="1" id="KW-0812">Transmembrane</keyword>
<dbReference type="EMBL" id="EZ422400">
    <property type="protein sequence ID" value="ADD18676.1"/>
    <property type="molecule type" value="mRNA"/>
</dbReference>
<keyword evidence="1" id="KW-0472">Membrane</keyword>
<reference evidence="2" key="2">
    <citation type="submission" date="2010-01" db="EMBL/GenBank/DDBJ databases">
        <authorList>
            <consortium name="International Glossina Genome Initiative"/>
            <person name="da Silva J."/>
            <person name="Ribeiro J.M.C."/>
            <person name="Abbeele J.V."/>
            <person name="Attardo G."/>
            <person name="Hao Z."/>
            <person name="Haines L.R."/>
            <person name="Soares M.B."/>
            <person name="Berriman M."/>
            <person name="Aksoy S."/>
            <person name="Lehane M.J."/>
        </authorList>
    </citation>
    <scope>NUCLEOTIDE SEQUENCE</scope>
    <source>
        <tissue evidence="2">Salivary gland</tissue>
    </source>
</reference>
<reference evidence="2" key="1">
    <citation type="journal article" date="2010" name="BMC Genomics">
        <title>An insight into the sialome of Glossina morsitans morsitans.</title>
        <authorList>
            <person name="Alves-Silva J."/>
            <person name="Ribeiro J.M."/>
            <person name="Van Den Abbeele J."/>
            <person name="Attardo G."/>
            <person name="Hao Z."/>
            <person name="Haines L.R."/>
            <person name="Soares M.B."/>
            <person name="Berriman M."/>
            <person name="Aksoy S."/>
            <person name="Lehane M.J."/>
        </authorList>
    </citation>
    <scope>NUCLEOTIDE SEQUENCE</scope>
    <source>
        <tissue evidence="2">Salivary gland</tissue>
    </source>
</reference>
<accession>D3TLU8</accession>
<proteinExistence type="evidence at transcript level"/>
<keyword evidence="1" id="KW-1133">Transmembrane helix</keyword>
<dbReference type="AlphaFoldDB" id="D3TLU8"/>